<dbReference type="PROSITE" id="PS51833">
    <property type="entry name" value="HDOD"/>
    <property type="match status" value="1"/>
</dbReference>
<dbReference type="STRING" id="62928.azo3182"/>
<name>A1KAE3_AZOSB</name>
<gene>
    <name evidence="2" type="ordered locus">azo3182</name>
</gene>
<dbReference type="Gene3D" id="1.10.3210.10">
    <property type="entry name" value="Hypothetical protein af1432"/>
    <property type="match status" value="1"/>
</dbReference>
<sequence length="289" mass="31789">MSLLTRPLPTVDAYVAHFSTQTLPVLRRTARAIDALRAEIDTVSSKKIAAVVLGDPLMTMKLLTYLETHRGSAQNHDITTIDRAVMMLGLGPFFSVFANMPTVEDTLAAHPKALLGVLKVMTRARRAAAFARDWAIIRHDLDVEEVTVAALLSEAAEIVCWVFAPVLTQQVYALQLADRSLRSVTAQRGVFGTTAHDIQLALIQAWHLPGLLVQLLDETQAEHPRVRTITLAANFARHLARGWDDAALPDDIDAIQALLRINRETLLRRLGAPDEVVPRFLPPEAPAQG</sequence>
<dbReference type="HOGENOM" id="CLU_942058_0_0_4"/>
<dbReference type="AlphaFoldDB" id="A1KAE3"/>
<dbReference type="KEGG" id="azo:azo3182"/>
<evidence type="ECO:0000313" key="3">
    <source>
        <dbReference type="Proteomes" id="UP000002588"/>
    </source>
</evidence>
<keyword evidence="3" id="KW-1185">Reference proteome</keyword>
<protein>
    <recommendedName>
        <fullName evidence="1">HDOD domain-containing protein</fullName>
    </recommendedName>
</protein>
<dbReference type="Proteomes" id="UP000002588">
    <property type="component" value="Chromosome"/>
</dbReference>
<dbReference type="SUPFAM" id="SSF109604">
    <property type="entry name" value="HD-domain/PDEase-like"/>
    <property type="match status" value="1"/>
</dbReference>
<dbReference type="EMBL" id="AM406670">
    <property type="protein sequence ID" value="CAL95799.1"/>
    <property type="molecule type" value="Genomic_DNA"/>
</dbReference>
<organism evidence="2 3">
    <name type="scientific">Azoarcus sp. (strain BH72)</name>
    <dbReference type="NCBI Taxonomy" id="418699"/>
    <lineage>
        <taxon>Bacteria</taxon>
        <taxon>Pseudomonadati</taxon>
        <taxon>Pseudomonadota</taxon>
        <taxon>Betaproteobacteria</taxon>
        <taxon>Rhodocyclales</taxon>
        <taxon>Zoogloeaceae</taxon>
        <taxon>Azoarcus</taxon>
    </lineage>
</organism>
<accession>A1KAE3</accession>
<dbReference type="InterPro" id="IPR013976">
    <property type="entry name" value="HDOD"/>
</dbReference>
<evidence type="ECO:0000313" key="2">
    <source>
        <dbReference type="EMBL" id="CAL95799.1"/>
    </source>
</evidence>
<feature type="domain" description="HDOD" evidence="1">
    <location>
        <begin position="23"/>
        <end position="222"/>
    </location>
</feature>
<evidence type="ECO:0000259" key="1">
    <source>
        <dbReference type="PROSITE" id="PS51833"/>
    </source>
</evidence>
<dbReference type="InterPro" id="IPR052340">
    <property type="entry name" value="RNase_Y/CdgJ"/>
</dbReference>
<dbReference type="OrthoDB" id="9126875at2"/>
<dbReference type="RefSeq" id="WP_011766907.1">
    <property type="nucleotide sequence ID" value="NC_008702.1"/>
</dbReference>
<dbReference type="PANTHER" id="PTHR33525:SF3">
    <property type="entry name" value="RIBONUCLEASE Y"/>
    <property type="match status" value="1"/>
</dbReference>
<reference evidence="2 3" key="1">
    <citation type="journal article" date="2006" name="Nat. Biotechnol.">
        <title>Complete genome of the mutualistic, N2-fixing grass endophyte Azoarcus sp. strain BH72.</title>
        <authorList>
            <person name="Krause A."/>
            <person name="Ramakumar A."/>
            <person name="Bartels D."/>
            <person name="Battistoni F."/>
            <person name="Bekel T."/>
            <person name="Boch J."/>
            <person name="Boehm M."/>
            <person name="Friedrich F."/>
            <person name="Hurek T."/>
            <person name="Krause L."/>
            <person name="Linke B."/>
            <person name="McHardy A.C."/>
            <person name="Sarkar A."/>
            <person name="Schneiker S."/>
            <person name="Syed A.A."/>
            <person name="Thauer R."/>
            <person name="Vorhoelter F.-J."/>
            <person name="Weidner S."/>
            <person name="Puehler A."/>
            <person name="Reinhold-Hurek B."/>
            <person name="Kaiser O."/>
            <person name="Goesmann A."/>
        </authorList>
    </citation>
    <scope>NUCLEOTIDE SEQUENCE [LARGE SCALE GENOMIC DNA]</scope>
    <source>
        <strain evidence="2 3">BH72</strain>
    </source>
</reference>
<dbReference type="KEGG" id="aoa:dqs_3314"/>
<proteinExistence type="predicted"/>
<dbReference type="Pfam" id="PF08668">
    <property type="entry name" value="HDOD"/>
    <property type="match status" value="1"/>
</dbReference>
<dbReference type="PANTHER" id="PTHR33525">
    <property type="match status" value="1"/>
</dbReference>
<dbReference type="eggNOG" id="COG1639">
    <property type="taxonomic scope" value="Bacteria"/>
</dbReference>